<dbReference type="EMBL" id="PGTN01000219">
    <property type="protein sequence ID" value="PJF46419.1"/>
    <property type="molecule type" value="Genomic_DNA"/>
</dbReference>
<dbReference type="AlphaFoldDB" id="A0A2M8Q9E0"/>
<accession>A0A2M8Q9E0</accession>
<proteinExistence type="predicted"/>
<protein>
    <submittedName>
        <fullName evidence="1">Uncharacterized protein</fullName>
    </submittedName>
</protein>
<evidence type="ECO:0000313" key="1">
    <source>
        <dbReference type="EMBL" id="PJF46419.1"/>
    </source>
</evidence>
<name>A0A2M8Q9E0_9CHLR</name>
<evidence type="ECO:0000313" key="2">
    <source>
        <dbReference type="Proteomes" id="UP000230790"/>
    </source>
</evidence>
<organism evidence="1 2">
    <name type="scientific">Candidatus Thermofonsia Clade 3 bacterium</name>
    <dbReference type="NCBI Taxonomy" id="2364212"/>
    <lineage>
        <taxon>Bacteria</taxon>
        <taxon>Bacillati</taxon>
        <taxon>Chloroflexota</taxon>
        <taxon>Candidatus Thermofontia</taxon>
        <taxon>Candidatus Thermofonsia Clade 3</taxon>
    </lineage>
</organism>
<gene>
    <name evidence="1" type="ORF">CUN48_13905</name>
</gene>
<dbReference type="Proteomes" id="UP000230790">
    <property type="component" value="Unassembled WGS sequence"/>
</dbReference>
<reference evidence="1 2" key="1">
    <citation type="submission" date="2017-11" db="EMBL/GenBank/DDBJ databases">
        <title>Evolution of Phototrophy in the Chloroflexi Phylum Driven by Horizontal Gene Transfer.</title>
        <authorList>
            <person name="Ward L.M."/>
            <person name="Hemp J."/>
            <person name="Shih P.M."/>
            <person name="Mcglynn S.E."/>
            <person name="Fischer W."/>
        </authorList>
    </citation>
    <scope>NUCLEOTIDE SEQUENCE [LARGE SCALE GENOMIC DNA]</scope>
    <source>
        <strain evidence="1">JP3_7</strain>
    </source>
</reference>
<sequence>MSEDHVFWQTKLAARLHDPAEKALVLLRDPAGHENGTSRALKRLLGLEPLAENIDPDNDEVLSRVVFKKGLPLSTYRHVQRADRWAAAADRPQLPMQEIT</sequence>
<comment type="caution">
    <text evidence="1">The sequence shown here is derived from an EMBL/GenBank/DDBJ whole genome shotgun (WGS) entry which is preliminary data.</text>
</comment>
<feature type="non-terminal residue" evidence="1">
    <location>
        <position position="100"/>
    </location>
</feature>